<keyword evidence="1" id="KW-0479">Metal-binding</keyword>
<keyword evidence="1" id="KW-0862">Zinc</keyword>
<protein>
    <submittedName>
        <fullName evidence="2">Lantibiotic bifunctional modification enzyme SleM3</fullName>
    </submittedName>
</protein>
<dbReference type="InterPro" id="IPR007822">
    <property type="entry name" value="LANC-like"/>
</dbReference>
<feature type="binding site" evidence="1">
    <location>
        <position position="165"/>
    </location>
    <ligand>
        <name>Zn(2+)</name>
        <dbReference type="ChEBI" id="CHEBI:29105"/>
    </ligand>
</feature>
<dbReference type="Pfam" id="PF05147">
    <property type="entry name" value="LANC_like"/>
    <property type="match status" value="1"/>
</dbReference>
<dbReference type="Gene3D" id="1.50.10.20">
    <property type="match status" value="1"/>
</dbReference>
<evidence type="ECO:0000313" key="2">
    <source>
        <dbReference type="EMBL" id="AXH01256.1"/>
    </source>
</evidence>
<feature type="binding site" evidence="1">
    <location>
        <position position="164"/>
    </location>
    <ligand>
        <name>Zn(2+)</name>
        <dbReference type="ChEBI" id="CHEBI:29105"/>
    </ligand>
</feature>
<evidence type="ECO:0000256" key="1">
    <source>
        <dbReference type="PIRSR" id="PIRSR607822-1"/>
    </source>
</evidence>
<organism evidence="2">
    <name type="scientific">Streptococcus pneumoniae</name>
    <dbReference type="NCBI Taxonomy" id="1313"/>
    <lineage>
        <taxon>Bacteria</taxon>
        <taxon>Bacillati</taxon>
        <taxon>Bacillota</taxon>
        <taxon>Bacilli</taxon>
        <taxon>Lactobacillales</taxon>
        <taxon>Streptococcaceae</taxon>
        <taxon>Streptococcus</taxon>
    </lineage>
</organism>
<dbReference type="AlphaFoldDB" id="A0A384ZZU4"/>
<name>A0A384ZZU4_STREE</name>
<proteinExistence type="predicted"/>
<gene>
    <name evidence="2" type="primary">sleM3</name>
    <name evidence="2" type="ORF">streptolancidinE_00005</name>
</gene>
<dbReference type="SUPFAM" id="SSF158745">
    <property type="entry name" value="LanC-like"/>
    <property type="match status" value="1"/>
</dbReference>
<dbReference type="GO" id="GO:0031179">
    <property type="term" value="P:peptide modification"/>
    <property type="evidence" value="ECO:0007669"/>
    <property type="project" value="InterPro"/>
</dbReference>
<reference evidence="2" key="1">
    <citation type="journal article" date="2018" name="Front. Microbiol.">
        <title>Genome Sequencing Reveals a Large and Diverse Repertoire of Antimicrobial Peptides.</title>
        <authorList>
            <person name="Rezaei Javan R."/>
            <person name="van Tonder A.J."/>
            <person name="King J.P."/>
            <person name="Harrold C.L."/>
            <person name="Brueggemann A.B."/>
        </authorList>
    </citation>
    <scope>NUCLEOTIDE SEQUENCE</scope>
    <source>
        <strain evidence="2">Tennesse_23F_4</strain>
    </source>
</reference>
<sequence length="248" mass="28434">MLEKQDIPLDQPIDFLGISSLIILLCNIYKIEHSSKLFTLLKKCINYCISQLDNITVTGLAHGYSGVAMSLSYYYEINPSTDILKCIEELLYKEDKFFNNILKNWKDIRRNHNDSFPNFWCYGAPGILLARKEIFDKTNIGNNDLSIIENVLTNVEKIRELNLCHGSVGTISCLDAILKDEENLLIKESIDFYFDNVVSQVIKPELSTDLNTMNTFSFMLGVSGVVYEISRKQDDRLLNVLLLELKRT</sequence>
<accession>A0A384ZZU4</accession>
<dbReference type="EMBL" id="MF990787">
    <property type="protein sequence ID" value="AXH01256.1"/>
    <property type="molecule type" value="Genomic_DNA"/>
</dbReference>
<dbReference type="PRINTS" id="PR01950">
    <property type="entry name" value="LANCSUPER"/>
</dbReference>
<dbReference type="GO" id="GO:0046872">
    <property type="term" value="F:metal ion binding"/>
    <property type="evidence" value="ECO:0007669"/>
    <property type="project" value="UniProtKB-KW"/>
</dbReference>
<feature type="binding site" evidence="1">
    <location>
        <position position="121"/>
    </location>
    <ligand>
        <name>Zn(2+)</name>
        <dbReference type="ChEBI" id="CHEBI:29105"/>
    </ligand>
</feature>